<keyword evidence="3" id="KW-0812">Transmembrane</keyword>
<dbReference type="EMBL" id="JBHUEE010000002">
    <property type="protein sequence ID" value="MFD1717022.1"/>
    <property type="molecule type" value="Genomic_DNA"/>
</dbReference>
<evidence type="ECO:0000313" key="11">
    <source>
        <dbReference type="Proteomes" id="UP001597277"/>
    </source>
</evidence>
<sequence>MKIADLASPATAAQAAEVRNTYVLPRQKIVFTSIGKNACTSIKWLLAEISGQDVESFRSHPSAEPSRRMLIHNRKLWQNTPRLSDLDAGTLGTISPSNGWFVFGVVRDPRLRLFSAWQSKFLVGDPIYFHRKWAGRDWLPRTPTSPEEVLADWARFVDVLTAGRGGGGPAGDGHFAPQTARLREDLVPYSRVYEISEIGQLTGDLTDHLVTVGQHVGELTLARENDTPLAAGREVFPDEIRQKIERHYAADFDRFGALWSLEKVMSRPISWTEQSMNDIAARRAVHERIADLREMVREANRNAIALERELLAARRRGREPAADVRRPPQAVPTPLAHYRGNDLARELGRRGRRRLRRSWRRLQRRLPGMAGTSAREQRAAR</sequence>
<dbReference type="Pfam" id="PF03567">
    <property type="entry name" value="Sulfotransfer_2"/>
    <property type="match status" value="1"/>
</dbReference>
<keyword evidence="11" id="KW-1185">Reference proteome</keyword>
<dbReference type="PANTHER" id="PTHR12137">
    <property type="entry name" value="CARBOHYDRATE SULFOTRANSFERASE"/>
    <property type="match status" value="1"/>
</dbReference>
<evidence type="ECO:0000256" key="7">
    <source>
        <dbReference type="ARBA" id="ARBA00023180"/>
    </source>
</evidence>
<keyword evidence="6" id="KW-0472">Membrane</keyword>
<dbReference type="PANTHER" id="PTHR12137:SF54">
    <property type="entry name" value="CARBOHYDRATE SULFOTRANSFERASE"/>
    <property type="match status" value="1"/>
</dbReference>
<dbReference type="RefSeq" id="WP_388002481.1">
    <property type="nucleotide sequence ID" value="NZ_JBHUEE010000002.1"/>
</dbReference>
<protein>
    <submittedName>
        <fullName evidence="10">Sulfotransferase family 2 domain-containing protein</fullName>
    </submittedName>
</protein>
<feature type="coiled-coil region" evidence="8">
    <location>
        <begin position="282"/>
        <end position="316"/>
    </location>
</feature>
<keyword evidence="8" id="KW-0175">Coiled coil</keyword>
<evidence type="ECO:0000256" key="8">
    <source>
        <dbReference type="SAM" id="Coils"/>
    </source>
</evidence>
<organism evidence="10 11">
    <name type="scientific">Georgenia deserti</name>
    <dbReference type="NCBI Taxonomy" id="2093781"/>
    <lineage>
        <taxon>Bacteria</taxon>
        <taxon>Bacillati</taxon>
        <taxon>Actinomycetota</taxon>
        <taxon>Actinomycetes</taxon>
        <taxon>Micrococcales</taxon>
        <taxon>Bogoriellaceae</taxon>
        <taxon>Georgenia</taxon>
    </lineage>
</organism>
<keyword evidence="2" id="KW-0808">Transferase</keyword>
<evidence type="ECO:0000256" key="6">
    <source>
        <dbReference type="ARBA" id="ARBA00023136"/>
    </source>
</evidence>
<dbReference type="InterPro" id="IPR005331">
    <property type="entry name" value="Sulfotransferase"/>
</dbReference>
<comment type="subcellular location">
    <subcellularLocation>
        <location evidence="1">Golgi apparatus membrane</location>
        <topology evidence="1">Single-pass type II membrane protein</topology>
    </subcellularLocation>
</comment>
<evidence type="ECO:0000256" key="2">
    <source>
        <dbReference type="ARBA" id="ARBA00022679"/>
    </source>
</evidence>
<evidence type="ECO:0000256" key="3">
    <source>
        <dbReference type="ARBA" id="ARBA00022692"/>
    </source>
</evidence>
<evidence type="ECO:0000256" key="1">
    <source>
        <dbReference type="ARBA" id="ARBA00004323"/>
    </source>
</evidence>
<comment type="caution">
    <text evidence="10">The sequence shown here is derived from an EMBL/GenBank/DDBJ whole genome shotgun (WGS) entry which is preliminary data.</text>
</comment>
<proteinExistence type="predicted"/>
<feature type="region of interest" description="Disordered" evidence="9">
    <location>
        <begin position="361"/>
        <end position="381"/>
    </location>
</feature>
<evidence type="ECO:0000313" key="10">
    <source>
        <dbReference type="EMBL" id="MFD1717022.1"/>
    </source>
</evidence>
<name>A0ABW4L2G2_9MICO</name>
<keyword evidence="4" id="KW-1133">Transmembrane helix</keyword>
<dbReference type="Proteomes" id="UP001597277">
    <property type="component" value="Unassembled WGS sequence"/>
</dbReference>
<evidence type="ECO:0000256" key="5">
    <source>
        <dbReference type="ARBA" id="ARBA00023034"/>
    </source>
</evidence>
<gene>
    <name evidence="10" type="ORF">ACFSE6_04200</name>
</gene>
<dbReference type="InterPro" id="IPR018011">
    <property type="entry name" value="Carb_sulfotrans_8-10"/>
</dbReference>
<keyword evidence="7" id="KW-0325">Glycoprotein</keyword>
<evidence type="ECO:0000256" key="4">
    <source>
        <dbReference type="ARBA" id="ARBA00022989"/>
    </source>
</evidence>
<keyword evidence="5" id="KW-0333">Golgi apparatus</keyword>
<reference evidence="11" key="1">
    <citation type="journal article" date="2019" name="Int. J. Syst. Evol. Microbiol.">
        <title>The Global Catalogue of Microorganisms (GCM) 10K type strain sequencing project: providing services to taxonomists for standard genome sequencing and annotation.</title>
        <authorList>
            <consortium name="The Broad Institute Genomics Platform"/>
            <consortium name="The Broad Institute Genome Sequencing Center for Infectious Disease"/>
            <person name="Wu L."/>
            <person name="Ma J."/>
        </authorList>
    </citation>
    <scope>NUCLEOTIDE SEQUENCE [LARGE SCALE GENOMIC DNA]</scope>
    <source>
        <strain evidence="11">JCM 17130</strain>
    </source>
</reference>
<evidence type="ECO:0000256" key="9">
    <source>
        <dbReference type="SAM" id="MobiDB-lite"/>
    </source>
</evidence>
<accession>A0ABW4L2G2</accession>